<sequence>MQSSKNNTKGSYELLKISLDKISENFNVRDFIMELNVHVVTWNHLYNGIPLRLLKNLYVPFGIPFDPKRYYKDGAHTNIAVAKTVYSGVGSNTGEVRWAQSWVSELISLGDERICPDKGGLEEILIEIFHLIEIIKASPHLCSYQRPCEPSAAADAPKDAKDAPAEEADPEPT</sequence>
<comment type="caution">
    <text evidence="2">The sequence shown here is derived from an EMBL/GenBank/DDBJ whole genome shotgun (WGS) entry which is preliminary data.</text>
</comment>
<feature type="region of interest" description="Disordered" evidence="1">
    <location>
        <begin position="149"/>
        <end position="173"/>
    </location>
</feature>
<reference evidence="2" key="2">
    <citation type="submission" date="2022-01" db="EMBL/GenBank/DDBJ databases">
        <authorList>
            <person name="Yamashiro T."/>
            <person name="Shiraishi A."/>
            <person name="Satake H."/>
            <person name="Nakayama K."/>
        </authorList>
    </citation>
    <scope>NUCLEOTIDE SEQUENCE</scope>
</reference>
<name>A0ABQ4XEQ6_9ASTR</name>
<keyword evidence="3" id="KW-1185">Reference proteome</keyword>
<evidence type="ECO:0000313" key="3">
    <source>
        <dbReference type="Proteomes" id="UP001151760"/>
    </source>
</evidence>
<protein>
    <submittedName>
        <fullName evidence="2">Uncharacterized protein</fullName>
    </submittedName>
</protein>
<proteinExistence type="predicted"/>
<evidence type="ECO:0000256" key="1">
    <source>
        <dbReference type="SAM" id="MobiDB-lite"/>
    </source>
</evidence>
<accession>A0ABQ4XEQ6</accession>
<gene>
    <name evidence="2" type="ORF">Tco_0678094</name>
</gene>
<organism evidence="2 3">
    <name type="scientific">Tanacetum coccineum</name>
    <dbReference type="NCBI Taxonomy" id="301880"/>
    <lineage>
        <taxon>Eukaryota</taxon>
        <taxon>Viridiplantae</taxon>
        <taxon>Streptophyta</taxon>
        <taxon>Embryophyta</taxon>
        <taxon>Tracheophyta</taxon>
        <taxon>Spermatophyta</taxon>
        <taxon>Magnoliopsida</taxon>
        <taxon>eudicotyledons</taxon>
        <taxon>Gunneridae</taxon>
        <taxon>Pentapetalae</taxon>
        <taxon>asterids</taxon>
        <taxon>campanulids</taxon>
        <taxon>Asterales</taxon>
        <taxon>Asteraceae</taxon>
        <taxon>Asteroideae</taxon>
        <taxon>Anthemideae</taxon>
        <taxon>Anthemidinae</taxon>
        <taxon>Tanacetum</taxon>
    </lineage>
</organism>
<dbReference type="Proteomes" id="UP001151760">
    <property type="component" value="Unassembled WGS sequence"/>
</dbReference>
<dbReference type="EMBL" id="BQNB010009438">
    <property type="protein sequence ID" value="GJS63530.1"/>
    <property type="molecule type" value="Genomic_DNA"/>
</dbReference>
<evidence type="ECO:0000313" key="2">
    <source>
        <dbReference type="EMBL" id="GJS63530.1"/>
    </source>
</evidence>
<reference evidence="2" key="1">
    <citation type="journal article" date="2022" name="Int. J. Mol. Sci.">
        <title>Draft Genome of Tanacetum Coccineum: Genomic Comparison of Closely Related Tanacetum-Family Plants.</title>
        <authorList>
            <person name="Yamashiro T."/>
            <person name="Shiraishi A."/>
            <person name="Nakayama K."/>
            <person name="Satake H."/>
        </authorList>
    </citation>
    <scope>NUCLEOTIDE SEQUENCE</scope>
</reference>